<accession>A0A1G6YH24</accession>
<evidence type="ECO:0000313" key="2">
    <source>
        <dbReference type="EMBL" id="SDD88915.1"/>
    </source>
</evidence>
<dbReference type="RefSeq" id="WP_092735583.1">
    <property type="nucleotide sequence ID" value="NZ_FNAS01000001.1"/>
</dbReference>
<proteinExistence type="predicted"/>
<name>A0A1G6YH24_9FLAO</name>
<gene>
    <name evidence="2" type="ORF">SAMN05421544_101137</name>
</gene>
<sequence length="221" mass="25305">MKKIFLILILCLGGGAFSQTAKEIIAKNIELTGGENHWKLLNSIMLQGKVVLSLNEEYPIEIFQQRPNLTKTVIINNGKESVIEAYDGKKGYAMNYATNKLQEFSDYQPESFDTDYLNYEAKGFTATVLGKDMVDGKSCYKVELTKNVNKTIYYFDVNSYMLLKEEKKGETLIYSDFRKVGNLVMPYRIESSNSKKEGEYLMVFTQIDVNKVLPKNTFKIK</sequence>
<evidence type="ECO:0008006" key="4">
    <source>
        <dbReference type="Google" id="ProtNLM"/>
    </source>
</evidence>
<dbReference type="AlphaFoldDB" id="A0A1G6YH24"/>
<keyword evidence="1" id="KW-0732">Signal</keyword>
<dbReference type="Gene3D" id="2.50.20.10">
    <property type="entry name" value="Lipoprotein localisation LolA/LolB/LppX"/>
    <property type="match status" value="1"/>
</dbReference>
<feature type="signal peptide" evidence="1">
    <location>
        <begin position="1"/>
        <end position="21"/>
    </location>
</feature>
<evidence type="ECO:0000256" key="1">
    <source>
        <dbReference type="SAM" id="SignalP"/>
    </source>
</evidence>
<reference evidence="2 3" key="1">
    <citation type="submission" date="2016-10" db="EMBL/GenBank/DDBJ databases">
        <authorList>
            <person name="de Groot N.N."/>
        </authorList>
    </citation>
    <scope>NUCLEOTIDE SEQUENCE [LARGE SCALE GENOMIC DNA]</scope>
    <source>
        <strain evidence="2 3">DSM 24015</strain>
    </source>
</reference>
<dbReference type="EMBL" id="FNAS01000001">
    <property type="protein sequence ID" value="SDD88915.1"/>
    <property type="molecule type" value="Genomic_DNA"/>
</dbReference>
<dbReference type="STRING" id="1071918.SAMN05421544_101137"/>
<evidence type="ECO:0000313" key="3">
    <source>
        <dbReference type="Proteomes" id="UP000198517"/>
    </source>
</evidence>
<dbReference type="OrthoDB" id="1265741at2"/>
<protein>
    <recommendedName>
        <fullName evidence="4">Histidine kinase</fullName>
    </recommendedName>
</protein>
<dbReference type="Proteomes" id="UP000198517">
    <property type="component" value="Unassembled WGS sequence"/>
</dbReference>
<feature type="chain" id="PRO_5011654888" description="Histidine kinase" evidence="1">
    <location>
        <begin position="22"/>
        <end position="221"/>
    </location>
</feature>
<organism evidence="2 3">
    <name type="scientific">Riemerella columbipharyngis</name>
    <dbReference type="NCBI Taxonomy" id="1071918"/>
    <lineage>
        <taxon>Bacteria</taxon>
        <taxon>Pseudomonadati</taxon>
        <taxon>Bacteroidota</taxon>
        <taxon>Flavobacteriia</taxon>
        <taxon>Flavobacteriales</taxon>
        <taxon>Weeksellaceae</taxon>
        <taxon>Riemerella</taxon>
    </lineage>
</organism>
<keyword evidence="3" id="KW-1185">Reference proteome</keyword>